<dbReference type="Pfam" id="PF01321">
    <property type="entry name" value="Creatinase_N"/>
    <property type="match status" value="1"/>
</dbReference>
<name>A0A3D8R910_9HELO</name>
<feature type="compositionally biased region" description="Basic residues" evidence="2">
    <location>
        <begin position="16"/>
        <end position="27"/>
    </location>
</feature>
<accession>A0A3D8R910</accession>
<keyword evidence="7" id="KW-1185">Reference proteome</keyword>
<dbReference type="InterPro" id="IPR036005">
    <property type="entry name" value="Creatinase/aminopeptidase-like"/>
</dbReference>
<evidence type="ECO:0000259" key="5">
    <source>
        <dbReference type="Pfam" id="PF01321"/>
    </source>
</evidence>
<gene>
    <name evidence="6" type="ORF">BP5796_08785</name>
</gene>
<feature type="domain" description="Peptidase M24" evidence="4">
    <location>
        <begin position="250"/>
        <end position="453"/>
    </location>
</feature>
<dbReference type="AlphaFoldDB" id="A0A3D8R910"/>
<protein>
    <recommendedName>
        <fullName evidence="1">Probable Xaa-Pro aminopeptidase P</fullName>
    </recommendedName>
</protein>
<dbReference type="SUPFAM" id="SSF53092">
    <property type="entry name" value="Creatinase/prolidase N-terminal domain"/>
    <property type="match status" value="1"/>
</dbReference>
<dbReference type="InterPro" id="IPR050659">
    <property type="entry name" value="Peptidase_M24B"/>
</dbReference>
<keyword evidence="3" id="KW-0812">Transmembrane</keyword>
<sequence>MSLPTNEKEARAPLLTKRRVRSPKPNRRSRGRLVQAYIWGALMLTVLWTCVLIWGIQTIYNIIQRPGPLTSSGIATCAWSHLEGDVSLLDVPAITRPEFLERQTRMASALKDAGVDAFIAEPSASSAYLANISYSYELSERPFLMIIDQEAQFSYLVPKFEAGRIANLAMVYEDKKVIEWPEEKSPYEVLKAASGFKKVMLDEHVRYMIAAGLQEAGVEVVPMSPTVQSLRAVKSDAEIAILRGINHFTIQLVRSLQKCIQVGVTQEAVTEAAHQLFTNAGIGKDFWAIVLFGDQASLPHGGVLGKTLSKGEFVLIDIGSNLHSYGSDVTRTILPDGSTVSDELMGIWKLVHASQAAAIEHMLVNETCSVVDGAARKVITDAGYGPYFTHRLGHGLGLEMHEHPYLNGANSETLKVGEVVTNEPGVYVTTEEAKKLNKDVGFGVRLEDPILVAADGGVPMTGGTARSPYEP</sequence>
<keyword evidence="3" id="KW-0472">Membrane</keyword>
<dbReference type="GO" id="GO:0004177">
    <property type="term" value="F:aminopeptidase activity"/>
    <property type="evidence" value="ECO:0007669"/>
    <property type="project" value="UniProtKB-KW"/>
</dbReference>
<evidence type="ECO:0000313" key="6">
    <source>
        <dbReference type="EMBL" id="RDW70388.1"/>
    </source>
</evidence>
<feature type="domain" description="Creatinase N-terminal" evidence="5">
    <location>
        <begin position="102"/>
        <end position="233"/>
    </location>
</feature>
<dbReference type="SUPFAM" id="SSF55920">
    <property type="entry name" value="Creatinase/aminopeptidase"/>
    <property type="match status" value="1"/>
</dbReference>
<organism evidence="6 7">
    <name type="scientific">Coleophoma crateriformis</name>
    <dbReference type="NCBI Taxonomy" id="565419"/>
    <lineage>
        <taxon>Eukaryota</taxon>
        <taxon>Fungi</taxon>
        <taxon>Dikarya</taxon>
        <taxon>Ascomycota</taxon>
        <taxon>Pezizomycotina</taxon>
        <taxon>Leotiomycetes</taxon>
        <taxon>Helotiales</taxon>
        <taxon>Dermateaceae</taxon>
        <taxon>Coleophoma</taxon>
    </lineage>
</organism>
<reference evidence="6 7" key="1">
    <citation type="journal article" date="2018" name="IMA Fungus">
        <title>IMA Genome-F 9: Draft genome sequence of Annulohypoxylon stygium, Aspergillus mulundensis, Berkeleyomyces basicola (syn. Thielaviopsis basicola), Ceratocystis smalleyi, two Cercospora beticola strains, Coleophoma cylindrospora, Fusarium fracticaudum, Phialophora cf. hyalina, and Morchella septimelata.</title>
        <authorList>
            <person name="Wingfield B.D."/>
            <person name="Bills G.F."/>
            <person name="Dong Y."/>
            <person name="Huang W."/>
            <person name="Nel W.J."/>
            <person name="Swalarsk-Parry B.S."/>
            <person name="Vaghefi N."/>
            <person name="Wilken P.M."/>
            <person name="An Z."/>
            <person name="de Beer Z.W."/>
            <person name="De Vos L."/>
            <person name="Chen L."/>
            <person name="Duong T.A."/>
            <person name="Gao Y."/>
            <person name="Hammerbacher A."/>
            <person name="Kikkert J.R."/>
            <person name="Li Y."/>
            <person name="Li H."/>
            <person name="Li K."/>
            <person name="Li Q."/>
            <person name="Liu X."/>
            <person name="Ma X."/>
            <person name="Naidoo K."/>
            <person name="Pethybridge S.J."/>
            <person name="Sun J."/>
            <person name="Steenkamp E.T."/>
            <person name="van der Nest M.A."/>
            <person name="van Wyk S."/>
            <person name="Wingfield M.J."/>
            <person name="Xiong C."/>
            <person name="Yue Q."/>
            <person name="Zhang X."/>
        </authorList>
    </citation>
    <scope>NUCLEOTIDE SEQUENCE [LARGE SCALE GENOMIC DNA]</scope>
    <source>
        <strain evidence="6 7">BP5796</strain>
    </source>
</reference>
<dbReference type="OrthoDB" id="9995434at2759"/>
<evidence type="ECO:0000313" key="7">
    <source>
        <dbReference type="Proteomes" id="UP000256328"/>
    </source>
</evidence>
<evidence type="ECO:0000256" key="1">
    <source>
        <dbReference type="ARBA" id="ARBA00020658"/>
    </source>
</evidence>
<evidence type="ECO:0000256" key="2">
    <source>
        <dbReference type="SAM" id="MobiDB-lite"/>
    </source>
</evidence>
<dbReference type="EMBL" id="PDLN01000012">
    <property type="protein sequence ID" value="RDW70388.1"/>
    <property type="molecule type" value="Genomic_DNA"/>
</dbReference>
<keyword evidence="3" id="KW-1133">Transmembrane helix</keyword>
<dbReference type="InterPro" id="IPR000994">
    <property type="entry name" value="Pept_M24"/>
</dbReference>
<evidence type="ECO:0000256" key="3">
    <source>
        <dbReference type="SAM" id="Phobius"/>
    </source>
</evidence>
<feature type="transmembrane region" description="Helical" evidence="3">
    <location>
        <begin position="36"/>
        <end position="56"/>
    </location>
</feature>
<keyword evidence="6" id="KW-0378">Hydrolase</keyword>
<dbReference type="Gene3D" id="3.90.230.10">
    <property type="entry name" value="Creatinase/methionine aminopeptidase superfamily"/>
    <property type="match status" value="1"/>
</dbReference>
<evidence type="ECO:0000259" key="4">
    <source>
        <dbReference type="Pfam" id="PF00557"/>
    </source>
</evidence>
<dbReference type="Proteomes" id="UP000256328">
    <property type="component" value="Unassembled WGS sequence"/>
</dbReference>
<dbReference type="PANTHER" id="PTHR46112">
    <property type="entry name" value="AMINOPEPTIDASE"/>
    <property type="match status" value="1"/>
</dbReference>
<dbReference type="InterPro" id="IPR029149">
    <property type="entry name" value="Creatin/AminoP/Spt16_N"/>
</dbReference>
<feature type="region of interest" description="Disordered" evidence="2">
    <location>
        <begin position="1"/>
        <end position="27"/>
    </location>
</feature>
<keyword evidence="6" id="KW-0031">Aminopeptidase</keyword>
<dbReference type="Pfam" id="PF00557">
    <property type="entry name" value="Peptidase_M24"/>
    <property type="match status" value="1"/>
</dbReference>
<dbReference type="Gene3D" id="3.40.350.10">
    <property type="entry name" value="Creatinase/prolidase N-terminal domain"/>
    <property type="match status" value="1"/>
</dbReference>
<feature type="compositionally biased region" description="Basic and acidic residues" evidence="2">
    <location>
        <begin position="1"/>
        <end position="11"/>
    </location>
</feature>
<comment type="caution">
    <text evidence="6">The sequence shown here is derived from an EMBL/GenBank/DDBJ whole genome shotgun (WGS) entry which is preliminary data.</text>
</comment>
<proteinExistence type="predicted"/>
<keyword evidence="6" id="KW-0645">Protease</keyword>
<dbReference type="InterPro" id="IPR000587">
    <property type="entry name" value="Creatinase_N"/>
</dbReference>
<dbReference type="PANTHER" id="PTHR46112:SF2">
    <property type="entry name" value="XAA-PRO AMINOPEPTIDASE P-RELATED"/>
    <property type="match status" value="1"/>
</dbReference>